<reference evidence="1" key="1">
    <citation type="submission" date="2021-02" db="EMBL/GenBank/DDBJ databases">
        <authorList>
            <consortium name="DOE Joint Genome Institute"/>
            <person name="Ahrendt S."/>
            <person name="Looney B.P."/>
            <person name="Miyauchi S."/>
            <person name="Morin E."/>
            <person name="Drula E."/>
            <person name="Courty P.E."/>
            <person name="Chicoki N."/>
            <person name="Fauchery L."/>
            <person name="Kohler A."/>
            <person name="Kuo A."/>
            <person name="Labutti K."/>
            <person name="Pangilinan J."/>
            <person name="Lipzen A."/>
            <person name="Riley R."/>
            <person name="Andreopoulos W."/>
            <person name="He G."/>
            <person name="Johnson J."/>
            <person name="Barry K.W."/>
            <person name="Grigoriev I.V."/>
            <person name="Nagy L."/>
            <person name="Hibbett D."/>
            <person name="Henrissat B."/>
            <person name="Matheny P.B."/>
            <person name="Labbe J."/>
            <person name="Martin F."/>
        </authorList>
    </citation>
    <scope>NUCLEOTIDE SEQUENCE</scope>
    <source>
        <strain evidence="1">FP105234-sp</strain>
    </source>
</reference>
<dbReference type="Proteomes" id="UP000814033">
    <property type="component" value="Unassembled WGS sequence"/>
</dbReference>
<gene>
    <name evidence="1" type="ORF">FA95DRAFT_706992</name>
</gene>
<sequence length="127" mass="14040">MNVHTCTPSVVPGTLTSSRDPPPRVKIVFQEFQRAARSHLSLQSPTPEQTPTHRLPRAPHASPALSRAMSPSRTQGPEPHMAKVQIAIEGHKAHKDTSTATPPQHGGRQSRLRFRPQPYPSPARRRS</sequence>
<protein>
    <submittedName>
        <fullName evidence="1">Uncharacterized protein</fullName>
    </submittedName>
</protein>
<evidence type="ECO:0000313" key="1">
    <source>
        <dbReference type="EMBL" id="KAI0050061.1"/>
    </source>
</evidence>
<reference evidence="1" key="2">
    <citation type="journal article" date="2022" name="New Phytol.">
        <title>Evolutionary transition to the ectomycorrhizal habit in the genomes of a hyperdiverse lineage of mushroom-forming fungi.</title>
        <authorList>
            <person name="Looney B."/>
            <person name="Miyauchi S."/>
            <person name="Morin E."/>
            <person name="Drula E."/>
            <person name="Courty P.E."/>
            <person name="Kohler A."/>
            <person name="Kuo A."/>
            <person name="LaButti K."/>
            <person name="Pangilinan J."/>
            <person name="Lipzen A."/>
            <person name="Riley R."/>
            <person name="Andreopoulos W."/>
            <person name="He G."/>
            <person name="Johnson J."/>
            <person name="Nolan M."/>
            <person name="Tritt A."/>
            <person name="Barry K.W."/>
            <person name="Grigoriev I.V."/>
            <person name="Nagy L.G."/>
            <person name="Hibbett D."/>
            <person name="Henrissat B."/>
            <person name="Matheny P.B."/>
            <person name="Labbe J."/>
            <person name="Martin F.M."/>
        </authorList>
    </citation>
    <scope>NUCLEOTIDE SEQUENCE</scope>
    <source>
        <strain evidence="1">FP105234-sp</strain>
    </source>
</reference>
<organism evidence="1 2">
    <name type="scientific">Auriscalpium vulgare</name>
    <dbReference type="NCBI Taxonomy" id="40419"/>
    <lineage>
        <taxon>Eukaryota</taxon>
        <taxon>Fungi</taxon>
        <taxon>Dikarya</taxon>
        <taxon>Basidiomycota</taxon>
        <taxon>Agaricomycotina</taxon>
        <taxon>Agaricomycetes</taxon>
        <taxon>Russulales</taxon>
        <taxon>Auriscalpiaceae</taxon>
        <taxon>Auriscalpium</taxon>
    </lineage>
</organism>
<name>A0ACB8S1V0_9AGAM</name>
<evidence type="ECO:0000313" key="2">
    <source>
        <dbReference type="Proteomes" id="UP000814033"/>
    </source>
</evidence>
<accession>A0ACB8S1V0</accession>
<comment type="caution">
    <text evidence="1">The sequence shown here is derived from an EMBL/GenBank/DDBJ whole genome shotgun (WGS) entry which is preliminary data.</text>
</comment>
<dbReference type="EMBL" id="MU275866">
    <property type="protein sequence ID" value="KAI0050061.1"/>
    <property type="molecule type" value="Genomic_DNA"/>
</dbReference>
<keyword evidence="2" id="KW-1185">Reference proteome</keyword>
<proteinExistence type="predicted"/>